<feature type="transmembrane region" description="Helical" evidence="1">
    <location>
        <begin position="77"/>
        <end position="96"/>
    </location>
</feature>
<feature type="transmembrane region" description="Helical" evidence="1">
    <location>
        <begin position="128"/>
        <end position="149"/>
    </location>
</feature>
<gene>
    <name evidence="2" type="ORF">AB1Y20_007493</name>
</gene>
<dbReference type="EMBL" id="JBGBPQ010000017">
    <property type="protein sequence ID" value="KAL1507886.1"/>
    <property type="molecule type" value="Genomic_DNA"/>
</dbReference>
<accession>A0AB34IV57</accession>
<feature type="transmembrane region" description="Helical" evidence="1">
    <location>
        <begin position="103"/>
        <end position="122"/>
    </location>
</feature>
<dbReference type="Proteomes" id="UP001515480">
    <property type="component" value="Unassembled WGS sequence"/>
</dbReference>
<keyword evidence="1" id="KW-1133">Transmembrane helix</keyword>
<proteinExistence type="predicted"/>
<keyword evidence="1" id="KW-0812">Transmembrane</keyword>
<keyword evidence="1" id="KW-0472">Membrane</keyword>
<organism evidence="2 3">
    <name type="scientific">Prymnesium parvum</name>
    <name type="common">Toxic golden alga</name>
    <dbReference type="NCBI Taxonomy" id="97485"/>
    <lineage>
        <taxon>Eukaryota</taxon>
        <taxon>Haptista</taxon>
        <taxon>Haptophyta</taxon>
        <taxon>Prymnesiophyceae</taxon>
        <taxon>Prymnesiales</taxon>
        <taxon>Prymnesiaceae</taxon>
        <taxon>Prymnesium</taxon>
    </lineage>
</organism>
<evidence type="ECO:0000313" key="3">
    <source>
        <dbReference type="Proteomes" id="UP001515480"/>
    </source>
</evidence>
<dbReference type="AlphaFoldDB" id="A0AB34IV57"/>
<comment type="caution">
    <text evidence="2">The sequence shown here is derived from an EMBL/GenBank/DDBJ whole genome shotgun (WGS) entry which is preliminary data.</text>
</comment>
<sequence>MSPGPNHGESFFTRSLLLASHSFPHSFPQLCIGAILRFLQLRSYGTLYSILALSCHTGHRSIQGVLPLLIGEFRGTLALFPCLLVGGIHSLLPLLLGGNRGPLALLFRLFFFGIHSCLLSLSCQTRGILTLFLKPLLMSALCAVLTLCLRKLMGGIHCRLPQLIEVSPGLLALYPCLLVGGIQGVLQGLSCATLGSLTLF</sequence>
<evidence type="ECO:0000256" key="1">
    <source>
        <dbReference type="SAM" id="Phobius"/>
    </source>
</evidence>
<reference evidence="2 3" key="1">
    <citation type="journal article" date="2024" name="Science">
        <title>Giant polyketide synthase enzymes in the biosynthesis of giant marine polyether toxins.</title>
        <authorList>
            <person name="Fallon T.R."/>
            <person name="Shende V.V."/>
            <person name="Wierzbicki I.H."/>
            <person name="Pendleton A.L."/>
            <person name="Watervoot N.F."/>
            <person name="Auber R.P."/>
            <person name="Gonzalez D.J."/>
            <person name="Wisecaver J.H."/>
            <person name="Moore B.S."/>
        </authorList>
    </citation>
    <scope>NUCLEOTIDE SEQUENCE [LARGE SCALE GENOMIC DNA]</scope>
    <source>
        <strain evidence="2 3">12B1</strain>
    </source>
</reference>
<name>A0AB34IV57_PRYPA</name>
<protein>
    <submittedName>
        <fullName evidence="2">Uncharacterized protein</fullName>
    </submittedName>
</protein>
<keyword evidence="3" id="KW-1185">Reference proteome</keyword>
<evidence type="ECO:0000313" key="2">
    <source>
        <dbReference type="EMBL" id="KAL1507886.1"/>
    </source>
</evidence>